<evidence type="ECO:0000313" key="2">
    <source>
        <dbReference type="Proteomes" id="UP000646667"/>
    </source>
</evidence>
<reference evidence="1 2" key="1">
    <citation type="submission" date="2020-01" db="EMBL/GenBank/DDBJ databases">
        <title>Patterns of diversity and host range of bacteriophage communities associated with bean-nodulatin bacteria.</title>
        <authorList>
            <person name="Vann Cauwenberghe J."/>
            <person name="Santamaria R.I."/>
            <person name="Bustos P."/>
            <person name="Juarez S."/>
            <person name="Gonzalez V."/>
        </authorList>
    </citation>
    <scope>NUCLEOTIDE SEQUENCE [LARGE SCALE GENOMIC DNA]</scope>
    <source>
        <strain evidence="2">RHph</strain>
    </source>
</reference>
<proteinExistence type="predicted"/>
<evidence type="ECO:0000313" key="1">
    <source>
        <dbReference type="EMBL" id="QIG73869.1"/>
    </source>
</evidence>
<gene>
    <name evidence="1" type="ORF">EVC06_094</name>
</gene>
<name>A0A7S5UYF9_9CAUD</name>
<protein>
    <submittedName>
        <fullName evidence="1">Uncharacterized protein</fullName>
    </submittedName>
</protein>
<sequence length="82" mass="9138">MKIDFVLLASGSATLPRIAHVIFEDEVQHAKKEAEKVCAQLSKAGYFMFDLVDVSKHPQADVIIESYRVETPEPVVTVHGKK</sequence>
<keyword evidence="2" id="KW-1185">Reference proteome</keyword>
<organism evidence="1 2">
    <name type="scientific">Rhizobium phage RHph_N34</name>
    <dbReference type="NCBI Taxonomy" id="2509586"/>
    <lineage>
        <taxon>Viruses</taxon>
        <taxon>Duplodnaviria</taxon>
        <taxon>Heunggongvirae</taxon>
        <taxon>Uroviricota</taxon>
        <taxon>Caudoviricetes</taxon>
        <taxon>Pootjesviridae</taxon>
        <taxon>Staniewskivirinae</taxon>
        <taxon>Trinifflemingvirus</taxon>
        <taxon>Trinifflemingvirus N34</taxon>
    </lineage>
</organism>
<accession>A0A7S5UYF9</accession>
<dbReference type="Proteomes" id="UP000646667">
    <property type="component" value="Segment"/>
</dbReference>
<dbReference type="EMBL" id="MN988534">
    <property type="protein sequence ID" value="QIG73869.1"/>
    <property type="molecule type" value="Genomic_DNA"/>
</dbReference>